<keyword evidence="6" id="KW-1185">Reference proteome</keyword>
<feature type="domain" description="Disease resistance N-terminal" evidence="4">
    <location>
        <begin position="10"/>
        <end position="94"/>
    </location>
</feature>
<dbReference type="Pfam" id="PF18052">
    <property type="entry name" value="Rx_N"/>
    <property type="match status" value="1"/>
</dbReference>
<dbReference type="GO" id="GO:0006952">
    <property type="term" value="P:defense response"/>
    <property type="evidence" value="ECO:0007669"/>
    <property type="project" value="UniProtKB-KW"/>
</dbReference>
<name>A0AAN8VEG4_9MAGN</name>
<reference evidence="5 6" key="1">
    <citation type="submission" date="2023-12" db="EMBL/GenBank/DDBJ databases">
        <title>A high-quality genome assembly for Dillenia turbinata (Dilleniales).</title>
        <authorList>
            <person name="Chanderbali A."/>
        </authorList>
    </citation>
    <scope>NUCLEOTIDE SEQUENCE [LARGE SCALE GENOMIC DNA]</scope>
    <source>
        <strain evidence="5">LSX21</strain>
        <tissue evidence="5">Leaf</tissue>
    </source>
</reference>
<keyword evidence="3" id="KW-0611">Plant defense</keyword>
<proteinExistence type="predicted"/>
<comment type="caution">
    <text evidence="5">The sequence shown here is derived from an EMBL/GenBank/DDBJ whole genome shotgun (WGS) entry which is preliminary data.</text>
</comment>
<dbReference type="Gene3D" id="1.20.5.4130">
    <property type="match status" value="1"/>
</dbReference>
<evidence type="ECO:0000313" key="5">
    <source>
        <dbReference type="EMBL" id="KAK6933548.1"/>
    </source>
</evidence>
<evidence type="ECO:0000259" key="4">
    <source>
        <dbReference type="Pfam" id="PF18052"/>
    </source>
</evidence>
<gene>
    <name evidence="5" type="ORF">RJ641_036442</name>
</gene>
<evidence type="ECO:0000256" key="3">
    <source>
        <dbReference type="ARBA" id="ARBA00022821"/>
    </source>
</evidence>
<dbReference type="Proteomes" id="UP001370490">
    <property type="component" value="Unassembled WGS sequence"/>
</dbReference>
<protein>
    <submittedName>
        <fullName evidence="5">Rx, N-terminal</fullName>
    </submittedName>
</protein>
<organism evidence="5 6">
    <name type="scientific">Dillenia turbinata</name>
    <dbReference type="NCBI Taxonomy" id="194707"/>
    <lineage>
        <taxon>Eukaryota</taxon>
        <taxon>Viridiplantae</taxon>
        <taxon>Streptophyta</taxon>
        <taxon>Embryophyta</taxon>
        <taxon>Tracheophyta</taxon>
        <taxon>Spermatophyta</taxon>
        <taxon>Magnoliopsida</taxon>
        <taxon>eudicotyledons</taxon>
        <taxon>Gunneridae</taxon>
        <taxon>Pentapetalae</taxon>
        <taxon>Dilleniales</taxon>
        <taxon>Dilleniaceae</taxon>
        <taxon>Dillenia</taxon>
    </lineage>
</organism>
<dbReference type="EMBL" id="JBAMMX010000009">
    <property type="protein sequence ID" value="KAK6933548.1"/>
    <property type="molecule type" value="Genomic_DNA"/>
</dbReference>
<evidence type="ECO:0000256" key="1">
    <source>
        <dbReference type="ARBA" id="ARBA00022737"/>
    </source>
</evidence>
<keyword evidence="1" id="KW-0677">Repeat</keyword>
<accession>A0AAN8VEG4</accession>
<evidence type="ECO:0000256" key="2">
    <source>
        <dbReference type="ARBA" id="ARBA00022741"/>
    </source>
</evidence>
<dbReference type="InterPro" id="IPR041118">
    <property type="entry name" value="Rx_N"/>
</dbReference>
<dbReference type="AlphaFoldDB" id="A0AAN8VEG4"/>
<evidence type="ECO:0000313" key="6">
    <source>
        <dbReference type="Proteomes" id="UP001370490"/>
    </source>
</evidence>
<sequence length="214" mass="24533">MGEPLLAAYLQTLLDKLDPLLNSDRRERFISELRIWRSKLLRFKLVLCDAEEKQMRDREVKKRLDKLRDLAYDADDVLEELRHEALQRQNISSSDSAASSSQLQDLLAQIKGITKSFSDIERDKRDMRLKERPGVRPSIITNRLSTTSLLDSSQIVGREKDVDAILKLLDIGEATKAEEKPNRDALRLCIIKSPVVRAEPLRFIKDGDYCIASV</sequence>
<dbReference type="GO" id="GO:0000166">
    <property type="term" value="F:nucleotide binding"/>
    <property type="evidence" value="ECO:0007669"/>
    <property type="project" value="UniProtKB-KW"/>
</dbReference>
<keyword evidence="2" id="KW-0547">Nucleotide-binding</keyword>